<sequence>MTRLALVATLIVAGLVLVLTIGVTRSQRDEPDNPPLPVPDQRPQPGVAVPRQALPAPPDRLNASDQAELDAWAQKVAAATNVSPRVLAGYGKAEMWMRSQQPGCRISWAMLAGVGRVESQHAGFGGAEVGADGRVSKPIIGIPLDGSEGVKAVPDTDDGKLDGDQQWDRAVGPMQFLPATWQRHAARAAGDGALPDPQNIDDAALTAARYLCSSGGDLGTPDGWWKAVLTYNQSVEYGQDVFSGADAYAAAIPAP</sequence>
<evidence type="ECO:0000313" key="3">
    <source>
        <dbReference type="Proteomes" id="UP000741013"/>
    </source>
</evidence>
<keyword evidence="3" id="KW-1185">Reference proteome</keyword>
<comment type="caution">
    <text evidence="2">The sequence shown here is derived from an EMBL/GenBank/DDBJ whole genome shotgun (WGS) entry which is preliminary data.</text>
</comment>
<dbReference type="InterPro" id="IPR043426">
    <property type="entry name" value="MltB-like"/>
</dbReference>
<accession>A0ABS4PHE4</accession>
<dbReference type="SUPFAM" id="SSF53955">
    <property type="entry name" value="Lysozyme-like"/>
    <property type="match status" value="1"/>
</dbReference>
<dbReference type="Proteomes" id="UP000741013">
    <property type="component" value="Unassembled WGS sequence"/>
</dbReference>
<evidence type="ECO:0000313" key="2">
    <source>
        <dbReference type="EMBL" id="MBP2178821.1"/>
    </source>
</evidence>
<dbReference type="InterPro" id="IPR023346">
    <property type="entry name" value="Lysozyme-like_dom_sf"/>
</dbReference>
<dbReference type="Gene3D" id="1.10.530.10">
    <property type="match status" value="1"/>
</dbReference>
<dbReference type="EMBL" id="JAGGMS010000001">
    <property type="protein sequence ID" value="MBP2178821.1"/>
    <property type="molecule type" value="Genomic_DNA"/>
</dbReference>
<dbReference type="PANTHER" id="PTHR30163:SF8">
    <property type="entry name" value="LYTIC MUREIN TRANSGLYCOSYLASE"/>
    <property type="match status" value="1"/>
</dbReference>
<name>A0ABS4PHE4_9PSEU</name>
<protein>
    <submittedName>
        <fullName evidence="2">Membrane-bound lytic murein transglycosylase B</fullName>
    </submittedName>
</protein>
<dbReference type="RefSeq" id="WP_245369210.1">
    <property type="nucleotide sequence ID" value="NZ_JAGGMS010000001.1"/>
</dbReference>
<gene>
    <name evidence="2" type="ORF">JOM49_000347</name>
</gene>
<feature type="compositionally biased region" description="Pro residues" evidence="1">
    <location>
        <begin position="33"/>
        <end position="42"/>
    </location>
</feature>
<organism evidence="2 3">
    <name type="scientific">Amycolatopsis magusensis</name>
    <dbReference type="NCBI Taxonomy" id="882444"/>
    <lineage>
        <taxon>Bacteria</taxon>
        <taxon>Bacillati</taxon>
        <taxon>Actinomycetota</taxon>
        <taxon>Actinomycetes</taxon>
        <taxon>Pseudonocardiales</taxon>
        <taxon>Pseudonocardiaceae</taxon>
        <taxon>Amycolatopsis</taxon>
    </lineage>
</organism>
<proteinExistence type="predicted"/>
<dbReference type="PANTHER" id="PTHR30163">
    <property type="entry name" value="MEMBRANE-BOUND LYTIC MUREIN TRANSGLYCOSYLASE B"/>
    <property type="match status" value="1"/>
</dbReference>
<evidence type="ECO:0000256" key="1">
    <source>
        <dbReference type="SAM" id="MobiDB-lite"/>
    </source>
</evidence>
<reference evidence="2 3" key="1">
    <citation type="submission" date="2021-03" db="EMBL/GenBank/DDBJ databases">
        <title>Sequencing the genomes of 1000 actinobacteria strains.</title>
        <authorList>
            <person name="Klenk H.-P."/>
        </authorList>
    </citation>
    <scope>NUCLEOTIDE SEQUENCE [LARGE SCALE GENOMIC DNA]</scope>
    <source>
        <strain evidence="2 3">DSM 45510</strain>
    </source>
</reference>
<feature type="region of interest" description="Disordered" evidence="1">
    <location>
        <begin position="26"/>
        <end position="62"/>
    </location>
</feature>